<evidence type="ECO:0000259" key="1">
    <source>
        <dbReference type="SMART" id="SM00849"/>
    </source>
</evidence>
<sequence>MSIELYNDGEHVCMMFSDLVDDNAAAVQANQFLIVSDGEGALIDPSGNMTYNGLIVGMGRYFPYKRLKYLLASHQDPDIVGSLNKWMMSTDADLYVSSLWSRFVPHFCTGDKTSGRIVGIPDKGMRIPLGKDEIVAVPAHFLHAEGNFQFYDPRARMLFSGDMGASIVPHEAVPEPIVTPAEFRAHIPHMQGFHQRYMVSGKICRYWVNMVRQMDVHAIVPQHGRWFQGKQAVGAFLDWIDTLDCGIDRFTQENYVMPV</sequence>
<dbReference type="InterPro" id="IPR045761">
    <property type="entry name" value="ODP_dom"/>
</dbReference>
<dbReference type="InterPro" id="IPR036866">
    <property type="entry name" value="RibonucZ/Hydroxyglut_hydro"/>
</dbReference>
<protein>
    <submittedName>
        <fullName evidence="2">Metallo-beta-lactamase superfamily protein</fullName>
    </submittedName>
</protein>
<dbReference type="AlphaFoldDB" id="A0A1J5NZ14"/>
<dbReference type="Pfam" id="PF19583">
    <property type="entry name" value="ODP"/>
    <property type="match status" value="1"/>
</dbReference>
<dbReference type="EMBL" id="MLJW01008458">
    <property type="protein sequence ID" value="OIQ64054.1"/>
    <property type="molecule type" value="Genomic_DNA"/>
</dbReference>
<reference evidence="2" key="1">
    <citation type="submission" date="2016-10" db="EMBL/GenBank/DDBJ databases">
        <title>Sequence of Gallionella enrichment culture.</title>
        <authorList>
            <person name="Poehlein A."/>
            <person name="Muehling M."/>
            <person name="Daniel R."/>
        </authorList>
    </citation>
    <scope>NUCLEOTIDE SEQUENCE</scope>
</reference>
<gene>
    <name evidence="2" type="ORF">GALL_543980</name>
</gene>
<evidence type="ECO:0000313" key="2">
    <source>
        <dbReference type="EMBL" id="OIQ64054.1"/>
    </source>
</evidence>
<dbReference type="PANTHER" id="PTHR43041">
    <property type="entry name" value="HYDROLASE, METALLO-BETA-LACTAMASE SUPERFAMILY"/>
    <property type="match status" value="1"/>
</dbReference>
<dbReference type="InterPro" id="IPR001279">
    <property type="entry name" value="Metallo-B-lactamas"/>
</dbReference>
<feature type="domain" description="Metallo-beta-lactamase" evidence="1">
    <location>
        <begin position="28"/>
        <end position="223"/>
    </location>
</feature>
<name>A0A1J5NZ14_9ZZZZ</name>
<accession>A0A1J5NZ14</accession>
<dbReference type="PANTHER" id="PTHR43041:SF1">
    <property type="entry name" value="METALLO-BETA-LACTAMASE DOMAIN-CONTAINING PROTEIN"/>
    <property type="match status" value="1"/>
</dbReference>
<dbReference type="SMART" id="SM00849">
    <property type="entry name" value="Lactamase_B"/>
    <property type="match status" value="1"/>
</dbReference>
<proteinExistence type="predicted"/>
<dbReference type="SUPFAM" id="SSF56281">
    <property type="entry name" value="Metallo-hydrolase/oxidoreductase"/>
    <property type="match status" value="1"/>
</dbReference>
<comment type="caution">
    <text evidence="2">The sequence shown here is derived from an EMBL/GenBank/DDBJ whole genome shotgun (WGS) entry which is preliminary data.</text>
</comment>
<dbReference type="Gene3D" id="3.60.15.10">
    <property type="entry name" value="Ribonuclease Z/Hydroxyacylglutathione hydrolase-like"/>
    <property type="match status" value="1"/>
</dbReference>
<organism evidence="2">
    <name type="scientific">mine drainage metagenome</name>
    <dbReference type="NCBI Taxonomy" id="410659"/>
    <lineage>
        <taxon>unclassified sequences</taxon>
        <taxon>metagenomes</taxon>
        <taxon>ecological metagenomes</taxon>
    </lineage>
</organism>